<evidence type="ECO:0000313" key="1">
    <source>
        <dbReference type="EMBL" id="CAB9515973.1"/>
    </source>
</evidence>
<proteinExistence type="predicted"/>
<comment type="caution">
    <text evidence="1">The sequence shown here is derived from an EMBL/GenBank/DDBJ whole genome shotgun (WGS) entry which is preliminary data.</text>
</comment>
<keyword evidence="2" id="KW-1185">Reference proteome</keyword>
<sequence>MSLFEDEAIGSLDLVRRTRETNPIKTLEQLDSPKHQSDRNAALHGLHLPRNRSCQSQWYRTGTGRRMCGWTAGPLVPGPNTASNLWLLPTVTIIHHPLLHLASDAMHPIREP</sequence>
<dbReference type="Proteomes" id="UP001153069">
    <property type="component" value="Unassembled WGS sequence"/>
</dbReference>
<protein>
    <submittedName>
        <fullName evidence="1">Uncharacterized protein</fullName>
    </submittedName>
</protein>
<reference evidence="1" key="1">
    <citation type="submission" date="2020-06" db="EMBL/GenBank/DDBJ databases">
        <authorList>
            <consortium name="Plant Systems Biology data submission"/>
        </authorList>
    </citation>
    <scope>NUCLEOTIDE SEQUENCE</scope>
    <source>
        <strain evidence="1">D6</strain>
    </source>
</reference>
<dbReference type="EMBL" id="CAICTM010000751">
    <property type="protein sequence ID" value="CAB9515973.1"/>
    <property type="molecule type" value="Genomic_DNA"/>
</dbReference>
<accession>A0A9N8E7Y6</accession>
<dbReference type="AlphaFoldDB" id="A0A9N8E7Y6"/>
<name>A0A9N8E7Y6_9STRA</name>
<evidence type="ECO:0000313" key="2">
    <source>
        <dbReference type="Proteomes" id="UP001153069"/>
    </source>
</evidence>
<gene>
    <name evidence="1" type="ORF">SEMRO_752_G197141.1</name>
</gene>
<organism evidence="1 2">
    <name type="scientific">Seminavis robusta</name>
    <dbReference type="NCBI Taxonomy" id="568900"/>
    <lineage>
        <taxon>Eukaryota</taxon>
        <taxon>Sar</taxon>
        <taxon>Stramenopiles</taxon>
        <taxon>Ochrophyta</taxon>
        <taxon>Bacillariophyta</taxon>
        <taxon>Bacillariophyceae</taxon>
        <taxon>Bacillariophycidae</taxon>
        <taxon>Naviculales</taxon>
        <taxon>Naviculaceae</taxon>
        <taxon>Seminavis</taxon>
    </lineage>
</organism>